<dbReference type="InterPro" id="IPR007060">
    <property type="entry name" value="FtsL/DivIC"/>
</dbReference>
<organism evidence="3 4">
    <name type="scientific">Flavimobilis rhizosphaerae</name>
    <dbReference type="NCBI Taxonomy" id="2775421"/>
    <lineage>
        <taxon>Bacteria</taxon>
        <taxon>Bacillati</taxon>
        <taxon>Actinomycetota</taxon>
        <taxon>Actinomycetes</taxon>
        <taxon>Micrococcales</taxon>
        <taxon>Jonesiaceae</taxon>
        <taxon>Flavimobilis</taxon>
    </lineage>
</organism>
<evidence type="ECO:0000256" key="2">
    <source>
        <dbReference type="SAM" id="MobiDB-lite"/>
    </source>
</evidence>
<dbReference type="Pfam" id="PF04977">
    <property type="entry name" value="DivIC"/>
    <property type="match status" value="1"/>
</dbReference>
<evidence type="ECO:0000256" key="1">
    <source>
        <dbReference type="SAM" id="Coils"/>
    </source>
</evidence>
<name>A0ABR9DM83_9MICO</name>
<evidence type="ECO:0000313" key="3">
    <source>
        <dbReference type="EMBL" id="MBD9698256.1"/>
    </source>
</evidence>
<feature type="region of interest" description="Disordered" evidence="2">
    <location>
        <begin position="124"/>
        <end position="156"/>
    </location>
</feature>
<gene>
    <name evidence="3" type="ORF">IGS67_01945</name>
</gene>
<comment type="caution">
    <text evidence="3">The sequence shown here is derived from an EMBL/GenBank/DDBJ whole genome shotgun (WGS) entry which is preliminary data.</text>
</comment>
<keyword evidence="4" id="KW-1185">Reference proteome</keyword>
<proteinExistence type="predicted"/>
<reference evidence="3 4" key="1">
    <citation type="submission" date="2020-09" db="EMBL/GenBank/DDBJ databases">
        <title>Flavimobilis rhizosphaerae sp. nov., isolated from rhizosphere soil of Spartina alterniflora.</title>
        <authorList>
            <person name="Hanqin C."/>
        </authorList>
    </citation>
    <scope>NUCLEOTIDE SEQUENCE [LARGE SCALE GENOMIC DNA]</scope>
    <source>
        <strain evidence="3 4">GY 10621</strain>
    </source>
</reference>
<feature type="compositionally biased region" description="Acidic residues" evidence="2">
    <location>
        <begin position="133"/>
        <end position="147"/>
    </location>
</feature>
<dbReference type="EMBL" id="JACZDF010000001">
    <property type="protein sequence ID" value="MBD9698256.1"/>
    <property type="molecule type" value="Genomic_DNA"/>
</dbReference>
<sequence>MLAFVLLFPTVRAYFAQAAELQSMRQQVEDAKARNEELRYELGRWNDDAFVAAQARERLAYVYPGEVALRVLDPESVVENVNPETGKGVTEGPVDVGFADAPWYATMWNSFEVAGTVEVTEDGAAVTKVPAADADDDDPNTDTDTDSGDGAGDATP</sequence>
<accession>A0ABR9DM83</accession>
<keyword evidence="1" id="KW-0175">Coiled coil</keyword>
<feature type="coiled-coil region" evidence="1">
    <location>
        <begin position="18"/>
        <end position="48"/>
    </location>
</feature>
<evidence type="ECO:0000313" key="4">
    <source>
        <dbReference type="Proteomes" id="UP000642107"/>
    </source>
</evidence>
<dbReference type="Proteomes" id="UP000642107">
    <property type="component" value="Unassembled WGS sequence"/>
</dbReference>
<protein>
    <submittedName>
        <fullName evidence="3">Septum formation initiator family protein</fullName>
    </submittedName>
</protein>